<dbReference type="Gene3D" id="1.20.81.30">
    <property type="entry name" value="Type II secretion system (T2SS), domain F"/>
    <property type="match status" value="1"/>
</dbReference>
<dbReference type="PANTHER" id="PTHR30012:SF4">
    <property type="entry name" value="MSHA BIOGENESIS PROTEIN MSHG"/>
    <property type="match status" value="1"/>
</dbReference>
<feature type="domain" description="Type II secretion system protein GspF" evidence="8">
    <location>
        <begin position="3"/>
        <end position="69"/>
    </location>
</feature>
<evidence type="ECO:0000256" key="4">
    <source>
        <dbReference type="ARBA" id="ARBA00022692"/>
    </source>
</evidence>
<reference evidence="9" key="2">
    <citation type="journal article" date="2014" name="ISME J.">
        <title>Microbial stratification in low pH oxic and suboxic macroscopic growths along an acid mine drainage.</title>
        <authorList>
            <person name="Mendez-Garcia C."/>
            <person name="Mesa V."/>
            <person name="Sprenger R.R."/>
            <person name="Richter M."/>
            <person name="Diez M.S."/>
            <person name="Solano J."/>
            <person name="Bargiela R."/>
            <person name="Golyshina O.V."/>
            <person name="Manteca A."/>
            <person name="Ramos J.L."/>
            <person name="Gallego J.R."/>
            <person name="Llorente I."/>
            <person name="Martins Dos Santos V.A."/>
            <person name="Jensen O.N."/>
            <person name="Pelaez A.I."/>
            <person name="Sanchez J."/>
            <person name="Ferrer M."/>
        </authorList>
    </citation>
    <scope>NUCLEOTIDE SEQUENCE</scope>
</reference>
<dbReference type="PANTHER" id="PTHR30012">
    <property type="entry name" value="GENERAL SECRETION PATHWAY PROTEIN"/>
    <property type="match status" value="1"/>
</dbReference>
<keyword evidence="3" id="KW-1003">Cell membrane</keyword>
<evidence type="ECO:0000256" key="2">
    <source>
        <dbReference type="ARBA" id="ARBA00005745"/>
    </source>
</evidence>
<dbReference type="Pfam" id="PF00482">
    <property type="entry name" value="T2SSF"/>
    <property type="match status" value="1"/>
</dbReference>
<dbReference type="AlphaFoldDB" id="T1BHZ6"/>
<dbReference type="InterPro" id="IPR042094">
    <property type="entry name" value="T2SS_GspF_sf"/>
</dbReference>
<dbReference type="GO" id="GO:0005886">
    <property type="term" value="C:plasma membrane"/>
    <property type="evidence" value="ECO:0007669"/>
    <property type="project" value="UniProtKB-SubCell"/>
</dbReference>
<name>T1BHZ6_9ZZZZ</name>
<keyword evidence="4 7" id="KW-0812">Transmembrane</keyword>
<evidence type="ECO:0000256" key="6">
    <source>
        <dbReference type="ARBA" id="ARBA00023136"/>
    </source>
</evidence>
<comment type="subcellular location">
    <subcellularLocation>
        <location evidence="1">Cell membrane</location>
        <topology evidence="1">Multi-pass membrane protein</topology>
    </subcellularLocation>
</comment>
<comment type="similarity">
    <text evidence="2">Belongs to the GSP F family.</text>
</comment>
<proteinExistence type="inferred from homology"/>
<evidence type="ECO:0000256" key="5">
    <source>
        <dbReference type="ARBA" id="ARBA00022989"/>
    </source>
</evidence>
<gene>
    <name evidence="9" type="ORF">B2A_06266</name>
</gene>
<protein>
    <submittedName>
        <fullName evidence="9">Type II secretion system protein</fullName>
    </submittedName>
</protein>
<evidence type="ECO:0000313" key="9">
    <source>
        <dbReference type="EMBL" id="EQD53765.1"/>
    </source>
</evidence>
<comment type="caution">
    <text evidence="9">The sequence shown here is derived from an EMBL/GenBank/DDBJ whole genome shotgun (WGS) entry which is preliminary data.</text>
</comment>
<dbReference type="InterPro" id="IPR003004">
    <property type="entry name" value="GspF/PilC"/>
</dbReference>
<dbReference type="GO" id="GO:0015628">
    <property type="term" value="P:protein secretion by the type II secretion system"/>
    <property type="evidence" value="ECO:0007669"/>
    <property type="project" value="TreeGrafter"/>
</dbReference>
<feature type="transmembrane region" description="Helical" evidence="7">
    <location>
        <begin position="50"/>
        <end position="71"/>
    </location>
</feature>
<evidence type="ECO:0000256" key="3">
    <source>
        <dbReference type="ARBA" id="ARBA00022475"/>
    </source>
</evidence>
<keyword evidence="6 7" id="KW-0472">Membrane</keyword>
<evidence type="ECO:0000256" key="1">
    <source>
        <dbReference type="ARBA" id="ARBA00004651"/>
    </source>
</evidence>
<evidence type="ECO:0000259" key="8">
    <source>
        <dbReference type="Pfam" id="PF00482"/>
    </source>
</evidence>
<keyword evidence="5 7" id="KW-1133">Transmembrane helix</keyword>
<evidence type="ECO:0000256" key="7">
    <source>
        <dbReference type="SAM" id="Phobius"/>
    </source>
</evidence>
<dbReference type="InterPro" id="IPR018076">
    <property type="entry name" value="T2SS_GspF_dom"/>
</dbReference>
<reference evidence="9" key="1">
    <citation type="submission" date="2013-08" db="EMBL/GenBank/DDBJ databases">
        <authorList>
            <person name="Mendez C."/>
            <person name="Richter M."/>
            <person name="Ferrer M."/>
            <person name="Sanchez J."/>
        </authorList>
    </citation>
    <scope>NUCLEOTIDE SEQUENCE</scope>
</reference>
<organism evidence="9">
    <name type="scientific">mine drainage metagenome</name>
    <dbReference type="NCBI Taxonomy" id="410659"/>
    <lineage>
        <taxon>unclassified sequences</taxon>
        <taxon>metagenomes</taxon>
        <taxon>ecological metagenomes</taxon>
    </lineage>
</organism>
<sequence length="79" mass="8868">MGLFTPLVIQMLRVGDETGAADEMLDEVAIYYEEEVDYDVRNMGALIEPILVVALGFMVLILALGVFLPMWDLIQVIQH</sequence>
<dbReference type="EMBL" id="AUZZ01004415">
    <property type="protein sequence ID" value="EQD53765.1"/>
    <property type="molecule type" value="Genomic_DNA"/>
</dbReference>
<accession>T1BHZ6</accession>